<dbReference type="GO" id="GO:0071013">
    <property type="term" value="C:catalytic step 2 spliceosome"/>
    <property type="evidence" value="ECO:0007669"/>
    <property type="project" value="TreeGrafter"/>
</dbReference>
<dbReference type="PANTHER" id="PTHR12940">
    <property type="entry name" value="ES-2 PROTEIN - RELATED"/>
    <property type="match status" value="1"/>
</dbReference>
<reference evidence="5" key="1">
    <citation type="submission" date="2015-11" db="EMBL/GenBank/DDBJ databases">
        <title>De novo transcriptome assembly of four potential Pierce s Disease insect vectors from Arizona vineyards.</title>
        <authorList>
            <person name="Tassone E.E."/>
        </authorList>
    </citation>
    <scope>NUCLEOTIDE SEQUENCE</scope>
</reference>
<evidence type="ECO:0000256" key="4">
    <source>
        <dbReference type="SAM" id="MobiDB-lite"/>
    </source>
</evidence>
<dbReference type="InterPro" id="IPR019148">
    <property type="entry name" value="Nuclear_protein_DGCR14_ESS-2"/>
</dbReference>
<dbReference type="PANTHER" id="PTHR12940:SF0">
    <property type="entry name" value="SPLICING FACTOR ESS-2 HOMOLOG"/>
    <property type="match status" value="1"/>
</dbReference>
<organism evidence="5">
    <name type="scientific">Cuerna arida</name>
    <dbReference type="NCBI Taxonomy" id="1464854"/>
    <lineage>
        <taxon>Eukaryota</taxon>
        <taxon>Metazoa</taxon>
        <taxon>Ecdysozoa</taxon>
        <taxon>Arthropoda</taxon>
        <taxon>Hexapoda</taxon>
        <taxon>Insecta</taxon>
        <taxon>Pterygota</taxon>
        <taxon>Neoptera</taxon>
        <taxon>Paraneoptera</taxon>
        <taxon>Hemiptera</taxon>
        <taxon>Auchenorrhyncha</taxon>
        <taxon>Membracoidea</taxon>
        <taxon>Cicadellidae</taxon>
        <taxon>Cicadellinae</taxon>
        <taxon>Proconiini</taxon>
        <taxon>Cuerna</taxon>
    </lineage>
</organism>
<evidence type="ECO:0000256" key="2">
    <source>
        <dbReference type="ARBA" id="ARBA00009072"/>
    </source>
</evidence>
<feature type="region of interest" description="Disordered" evidence="4">
    <location>
        <begin position="105"/>
        <end position="126"/>
    </location>
</feature>
<feature type="region of interest" description="Disordered" evidence="4">
    <location>
        <begin position="430"/>
        <end position="461"/>
    </location>
</feature>
<proteinExistence type="inferred from homology"/>
<name>A0A1B6FM95_9HEMI</name>
<dbReference type="AlphaFoldDB" id="A0A1B6FM95"/>
<evidence type="ECO:0000256" key="1">
    <source>
        <dbReference type="ARBA" id="ARBA00004123"/>
    </source>
</evidence>
<evidence type="ECO:0000313" key="5">
    <source>
        <dbReference type="EMBL" id="JAS51328.1"/>
    </source>
</evidence>
<keyword evidence="3" id="KW-0539">Nucleus</keyword>
<sequence>MALTNKTDVVSSSAILNTEVNVFKTPKLRKRTSRKINVLDEDSYLNEMGKIIERDFFPDLEKLRAQNDYLEALERNDMQRVRELYAKYSSGRLPLQNAYASPATFETPIDSRPTDEDTRPNDQNINFNEKEIEDVVKSDSNLSVKEKNLSLDEYLGCHTSEDNQSFQEIIKESEIQHKHKHSWLYEAEENCAIKDKNLAVPSIEEQASGKERPFNLDSWNYRSKNYIMYVPDGVELSDSEKIQQANNKQEINHSNTRLAKCPFDETQNKETIQGLAINQSRILEGKIGVDGKELTFGDTPKVNGFSFVNTPSPAPGVNESPLMTWGNIDGTPFRLDGGDTPLRASTGPSFKIPEPPKREKLALALAEKAGERHRDRKKKALLAAQRQFASPSPSRTSGCSLDRLHSMSPAAQRLASTKLKRLSSDSSLLASYSPLRRTPLPGTPSPSPKSLQSLKSPAITSRQSVNKALTLTPKRTQCQNITDNLLNLPKRPRAADYFDL</sequence>
<comment type="similarity">
    <text evidence="2">Belongs to the ESS2 family.</text>
</comment>
<comment type="subcellular location">
    <subcellularLocation>
        <location evidence="1">Nucleus</location>
    </subcellularLocation>
</comment>
<dbReference type="Pfam" id="PF09751">
    <property type="entry name" value="Es2"/>
    <property type="match status" value="1"/>
</dbReference>
<protein>
    <submittedName>
        <fullName evidence="5">Uncharacterized protein</fullName>
    </submittedName>
</protein>
<feature type="compositionally biased region" description="Low complexity" evidence="4">
    <location>
        <begin position="448"/>
        <end position="457"/>
    </location>
</feature>
<dbReference type="EMBL" id="GECZ01018441">
    <property type="protein sequence ID" value="JAS51328.1"/>
    <property type="molecule type" value="Transcribed_RNA"/>
</dbReference>
<accession>A0A1B6FM95</accession>
<evidence type="ECO:0000256" key="3">
    <source>
        <dbReference type="ARBA" id="ARBA00023242"/>
    </source>
</evidence>
<gene>
    <name evidence="5" type="ORF">g.21246</name>
</gene>